<evidence type="ECO:0000256" key="1">
    <source>
        <dbReference type="SAM" id="MobiDB-lite"/>
    </source>
</evidence>
<reference evidence="2" key="1">
    <citation type="submission" date="2019-11" db="UniProtKB">
        <authorList>
            <consortium name="WormBaseParasite"/>
        </authorList>
    </citation>
    <scope>IDENTIFICATION</scope>
</reference>
<evidence type="ECO:0000313" key="2">
    <source>
        <dbReference type="WBParaSite" id="MCU_014767-RA"/>
    </source>
</evidence>
<dbReference type="WBParaSite" id="MCU_014767-RA">
    <property type="protein sequence ID" value="MCU_014767-RA"/>
    <property type="gene ID" value="MCU_014767"/>
</dbReference>
<accession>A0A5K3G219</accession>
<organism evidence="2">
    <name type="scientific">Mesocestoides corti</name>
    <name type="common">Flatworm</name>
    <dbReference type="NCBI Taxonomy" id="53468"/>
    <lineage>
        <taxon>Eukaryota</taxon>
        <taxon>Metazoa</taxon>
        <taxon>Spiralia</taxon>
        <taxon>Lophotrochozoa</taxon>
        <taxon>Platyhelminthes</taxon>
        <taxon>Cestoda</taxon>
        <taxon>Eucestoda</taxon>
        <taxon>Cyclophyllidea</taxon>
        <taxon>Mesocestoididae</taxon>
        <taxon>Mesocestoides</taxon>
    </lineage>
</organism>
<dbReference type="AlphaFoldDB" id="A0A5K3G219"/>
<sequence>MMWISWQSSFSRRNASTQPTLSV</sequence>
<name>A0A5K3G219_MESCO</name>
<proteinExistence type="predicted"/>
<protein>
    <submittedName>
        <fullName evidence="2">Uncharacterized protein</fullName>
    </submittedName>
</protein>
<feature type="region of interest" description="Disordered" evidence="1">
    <location>
        <begin position="1"/>
        <end position="23"/>
    </location>
</feature>